<protein>
    <submittedName>
        <fullName evidence="2">Methyltransferase</fullName>
    </submittedName>
</protein>
<dbReference type="Gene3D" id="3.40.50.150">
    <property type="entry name" value="Vaccinia Virus protein VP39"/>
    <property type="match status" value="1"/>
</dbReference>
<dbReference type="SUPFAM" id="SSF53335">
    <property type="entry name" value="S-adenosyl-L-methionine-dependent methyltransferases"/>
    <property type="match status" value="1"/>
</dbReference>
<dbReference type="InterPro" id="IPR029063">
    <property type="entry name" value="SAM-dependent_MTases_sf"/>
</dbReference>
<dbReference type="GO" id="GO:0032259">
    <property type="term" value="P:methylation"/>
    <property type="evidence" value="ECO:0007669"/>
    <property type="project" value="UniProtKB-KW"/>
</dbReference>
<dbReference type="EMBL" id="BMPI01000107">
    <property type="protein sequence ID" value="GGM86485.1"/>
    <property type="molecule type" value="Genomic_DNA"/>
</dbReference>
<dbReference type="Proteomes" id="UP000642070">
    <property type="component" value="Unassembled WGS sequence"/>
</dbReference>
<dbReference type="InterPro" id="IPR041698">
    <property type="entry name" value="Methyltransf_25"/>
</dbReference>
<dbReference type="AlphaFoldDB" id="A0A917X7L3"/>
<dbReference type="RefSeq" id="WP_190257688.1">
    <property type="nucleotide sequence ID" value="NZ_BMPI01000107.1"/>
</dbReference>
<proteinExistence type="predicted"/>
<keyword evidence="2" id="KW-0489">Methyltransferase</keyword>
<organism evidence="2 3">
    <name type="scientific">Dactylosporangium sucinum</name>
    <dbReference type="NCBI Taxonomy" id="1424081"/>
    <lineage>
        <taxon>Bacteria</taxon>
        <taxon>Bacillati</taxon>
        <taxon>Actinomycetota</taxon>
        <taxon>Actinomycetes</taxon>
        <taxon>Micromonosporales</taxon>
        <taxon>Micromonosporaceae</taxon>
        <taxon>Dactylosporangium</taxon>
    </lineage>
</organism>
<evidence type="ECO:0000313" key="2">
    <source>
        <dbReference type="EMBL" id="GGM86485.1"/>
    </source>
</evidence>
<dbReference type="CDD" id="cd02440">
    <property type="entry name" value="AdoMet_MTases"/>
    <property type="match status" value="1"/>
</dbReference>
<feature type="domain" description="Methyltransferase" evidence="1">
    <location>
        <begin position="40"/>
        <end position="136"/>
    </location>
</feature>
<name>A0A917X7L3_9ACTN</name>
<accession>A0A917X7L3</accession>
<comment type="caution">
    <text evidence="2">The sequence shown here is derived from an EMBL/GenBank/DDBJ whole genome shotgun (WGS) entry which is preliminary data.</text>
</comment>
<gene>
    <name evidence="2" type="ORF">GCM10007977_105500</name>
</gene>
<reference evidence="2" key="1">
    <citation type="journal article" date="2014" name="Int. J. Syst. Evol. Microbiol.">
        <title>Complete genome sequence of Corynebacterium casei LMG S-19264T (=DSM 44701T), isolated from a smear-ripened cheese.</title>
        <authorList>
            <consortium name="US DOE Joint Genome Institute (JGI-PGF)"/>
            <person name="Walter F."/>
            <person name="Albersmeier A."/>
            <person name="Kalinowski J."/>
            <person name="Ruckert C."/>
        </authorList>
    </citation>
    <scope>NUCLEOTIDE SEQUENCE</scope>
    <source>
        <strain evidence="2">JCM 19831</strain>
    </source>
</reference>
<reference evidence="2" key="2">
    <citation type="submission" date="2020-09" db="EMBL/GenBank/DDBJ databases">
        <authorList>
            <person name="Sun Q."/>
            <person name="Ohkuma M."/>
        </authorList>
    </citation>
    <scope>NUCLEOTIDE SEQUENCE</scope>
    <source>
        <strain evidence="2">JCM 19831</strain>
    </source>
</reference>
<dbReference type="GO" id="GO:0008168">
    <property type="term" value="F:methyltransferase activity"/>
    <property type="evidence" value="ECO:0007669"/>
    <property type="project" value="UniProtKB-KW"/>
</dbReference>
<sequence>MSIFREFLLHPRTTGAVAASSPALARVLTDGLRLEQARTVVELGPGTGPVTAAILRRMAPGARFVAVEANGRLAAALRRRYRLRPVEVVHDSAERLADIVDGPVDAVVSGLPWTVLPRPVRTRILDAIGAVLAPDGGFTTFAYAHAAWTPPARDFAADLGARFQTLERSPLVWSNLPPAFVHRARCRR</sequence>
<keyword evidence="3" id="KW-1185">Reference proteome</keyword>
<keyword evidence="2" id="KW-0808">Transferase</keyword>
<dbReference type="Pfam" id="PF13649">
    <property type="entry name" value="Methyltransf_25"/>
    <property type="match status" value="1"/>
</dbReference>
<evidence type="ECO:0000313" key="3">
    <source>
        <dbReference type="Proteomes" id="UP000642070"/>
    </source>
</evidence>
<evidence type="ECO:0000259" key="1">
    <source>
        <dbReference type="Pfam" id="PF13649"/>
    </source>
</evidence>